<keyword evidence="6" id="KW-1185">Reference proteome</keyword>
<dbReference type="InterPro" id="IPR011032">
    <property type="entry name" value="GroES-like_sf"/>
</dbReference>
<dbReference type="InterPro" id="IPR020843">
    <property type="entry name" value="ER"/>
</dbReference>
<dbReference type="PANTHER" id="PTHR45348:SF2">
    <property type="entry name" value="ZINC-TYPE ALCOHOL DEHYDROGENASE-LIKE PROTEIN C2E1P3.01"/>
    <property type="match status" value="1"/>
</dbReference>
<dbReference type="OrthoDB" id="48317at2759"/>
<evidence type="ECO:0000256" key="2">
    <source>
        <dbReference type="ARBA" id="ARBA00008072"/>
    </source>
</evidence>
<dbReference type="Proteomes" id="UP000076744">
    <property type="component" value="Unassembled WGS sequence"/>
</dbReference>
<dbReference type="SUPFAM" id="SSF51735">
    <property type="entry name" value="NAD(P)-binding Rossmann-fold domains"/>
    <property type="match status" value="1"/>
</dbReference>
<dbReference type="EMBL" id="AZHB01000038">
    <property type="protein sequence ID" value="OAA53208.1"/>
    <property type="molecule type" value="Genomic_DNA"/>
</dbReference>
<dbReference type="InterPro" id="IPR036291">
    <property type="entry name" value="NAD(P)-bd_dom_sf"/>
</dbReference>
<name>A0A162K4H1_CORFA</name>
<feature type="domain" description="Enoyl reductase (ER)" evidence="4">
    <location>
        <begin position="17"/>
        <end position="358"/>
    </location>
</feature>
<evidence type="ECO:0000259" key="4">
    <source>
        <dbReference type="SMART" id="SM00829"/>
    </source>
</evidence>
<sequence>MTATAIPTTQRAVVVGAADGSVELTESIPLPDIEPDAVLIKVAAVALNPVDTKMMPGFLDPGCVLGLDFAGTVVAVGPDQPAHRSLRVGDRVLGCTDGCDRRRPRVGAFAQFTACRGEILIKMPDGLSFADAAAMGNAIFSSGFALFHSLQLPGSLTATAEQARWVLVYGGATATGTMTLQFLRRAGHKPIAVCSAKHFDLARQYGAVAAFDYNSETHVEDIRKLTNNALSFAFDCVTTQSSVLACEEAMGRLGGRYTALDPFDQTLVRRKAVRLDWILTLSLMGRGSVWPKPFGCEPDEALLRWGVRLAEVAESVLAGDVHALKPHPLRIMEGGLDAIPDGIVAIRQGQVRGFKLVYLL</sequence>
<comment type="pathway">
    <text evidence="1">Secondary metabolite biosynthesis.</text>
</comment>
<dbReference type="STRING" id="1081104.A0A162K4H1"/>
<dbReference type="RefSeq" id="XP_018700272.1">
    <property type="nucleotide sequence ID" value="XM_018852543.1"/>
</dbReference>
<dbReference type="CDD" id="cd08249">
    <property type="entry name" value="enoyl_reductase_like"/>
    <property type="match status" value="1"/>
</dbReference>
<dbReference type="GeneID" id="30025232"/>
<accession>A0A162K4H1</accession>
<reference evidence="5 6" key="1">
    <citation type="journal article" date="2016" name="Genome Biol. Evol.">
        <title>Divergent and convergent evolution of fungal pathogenicity.</title>
        <authorList>
            <person name="Shang Y."/>
            <person name="Xiao G."/>
            <person name="Zheng P."/>
            <person name="Cen K."/>
            <person name="Zhan S."/>
            <person name="Wang C."/>
        </authorList>
    </citation>
    <scope>NUCLEOTIDE SEQUENCE [LARGE SCALE GENOMIC DNA]</scope>
    <source>
        <strain evidence="5 6">ARSEF 2679</strain>
    </source>
</reference>
<dbReference type="SMART" id="SM00829">
    <property type="entry name" value="PKS_ER"/>
    <property type="match status" value="1"/>
</dbReference>
<evidence type="ECO:0000313" key="6">
    <source>
        <dbReference type="Proteomes" id="UP000076744"/>
    </source>
</evidence>
<comment type="caution">
    <text evidence="5">The sequence shown here is derived from an EMBL/GenBank/DDBJ whole genome shotgun (WGS) entry which is preliminary data.</text>
</comment>
<dbReference type="SUPFAM" id="SSF50129">
    <property type="entry name" value="GroES-like"/>
    <property type="match status" value="1"/>
</dbReference>
<dbReference type="Gene3D" id="3.40.50.720">
    <property type="entry name" value="NAD(P)-binding Rossmann-like Domain"/>
    <property type="match status" value="1"/>
</dbReference>
<dbReference type="Pfam" id="PF08240">
    <property type="entry name" value="ADH_N"/>
    <property type="match status" value="1"/>
</dbReference>
<evidence type="ECO:0000313" key="5">
    <source>
        <dbReference type="EMBL" id="OAA53208.1"/>
    </source>
</evidence>
<organism evidence="5 6">
    <name type="scientific">Cordyceps fumosorosea (strain ARSEF 2679)</name>
    <name type="common">Isaria fumosorosea</name>
    <dbReference type="NCBI Taxonomy" id="1081104"/>
    <lineage>
        <taxon>Eukaryota</taxon>
        <taxon>Fungi</taxon>
        <taxon>Dikarya</taxon>
        <taxon>Ascomycota</taxon>
        <taxon>Pezizomycotina</taxon>
        <taxon>Sordariomycetes</taxon>
        <taxon>Hypocreomycetidae</taxon>
        <taxon>Hypocreales</taxon>
        <taxon>Cordycipitaceae</taxon>
        <taxon>Cordyceps</taxon>
    </lineage>
</organism>
<dbReference type="PANTHER" id="PTHR45348">
    <property type="entry name" value="HYPOTHETICAL OXIDOREDUCTASE (EUROFUNG)"/>
    <property type="match status" value="1"/>
</dbReference>
<keyword evidence="3" id="KW-0560">Oxidoreductase</keyword>
<dbReference type="InterPro" id="IPR047122">
    <property type="entry name" value="Trans-enoyl_RdTase-like"/>
</dbReference>
<dbReference type="AlphaFoldDB" id="A0A162K4H1"/>
<evidence type="ECO:0000256" key="3">
    <source>
        <dbReference type="ARBA" id="ARBA00023002"/>
    </source>
</evidence>
<dbReference type="GO" id="GO:0016651">
    <property type="term" value="F:oxidoreductase activity, acting on NAD(P)H"/>
    <property type="evidence" value="ECO:0007669"/>
    <property type="project" value="InterPro"/>
</dbReference>
<protein>
    <submittedName>
        <fullName evidence="5">Alcohol dehydrogenase superfamily, zinc-type</fullName>
    </submittedName>
</protein>
<dbReference type="Gene3D" id="3.90.180.10">
    <property type="entry name" value="Medium-chain alcohol dehydrogenases, catalytic domain"/>
    <property type="match status" value="1"/>
</dbReference>
<comment type="similarity">
    <text evidence="2">Belongs to the zinc-containing alcohol dehydrogenase family.</text>
</comment>
<dbReference type="Pfam" id="PF00107">
    <property type="entry name" value="ADH_zinc_N"/>
    <property type="match status" value="1"/>
</dbReference>
<proteinExistence type="inferred from homology"/>
<dbReference type="InterPro" id="IPR013149">
    <property type="entry name" value="ADH-like_C"/>
</dbReference>
<evidence type="ECO:0000256" key="1">
    <source>
        <dbReference type="ARBA" id="ARBA00005179"/>
    </source>
</evidence>
<dbReference type="InterPro" id="IPR013154">
    <property type="entry name" value="ADH-like_N"/>
</dbReference>
<gene>
    <name evidence="5" type="ORF">ISF_08940</name>
</gene>